<dbReference type="HOGENOM" id="CLU_3220147_0_0_10"/>
<feature type="region of interest" description="Disordered" evidence="1">
    <location>
        <begin position="1"/>
        <end position="44"/>
    </location>
</feature>
<feature type="compositionally biased region" description="Polar residues" evidence="1">
    <location>
        <begin position="17"/>
        <end position="31"/>
    </location>
</feature>
<accession>A0A069QPQ8</accession>
<dbReference type="EMBL" id="JNGW01000090">
    <property type="protein sequence ID" value="KDR51836.1"/>
    <property type="molecule type" value="Genomic_DNA"/>
</dbReference>
<reference evidence="2 3" key="1">
    <citation type="submission" date="2013-08" db="EMBL/GenBank/DDBJ databases">
        <authorList>
            <person name="Weinstock G."/>
            <person name="Sodergren E."/>
            <person name="Wylie T."/>
            <person name="Fulton L."/>
            <person name="Fulton R."/>
            <person name="Fronick C."/>
            <person name="O'Laughlin M."/>
            <person name="Godfrey J."/>
            <person name="Miner T."/>
            <person name="Herter B."/>
            <person name="Appelbaum E."/>
            <person name="Cordes M."/>
            <person name="Lek S."/>
            <person name="Wollam A."/>
            <person name="Pepin K.H."/>
            <person name="Palsikar V.B."/>
            <person name="Mitreva M."/>
            <person name="Wilson R.K."/>
        </authorList>
    </citation>
    <scope>NUCLEOTIDE SEQUENCE [LARGE SCALE GENOMIC DNA]</scope>
    <source>
        <strain evidence="2 3">ATCC 15930</strain>
    </source>
</reference>
<sequence>MATGLTAKIDKMEKQAKQTTCAKNGKPSQLPTIEKRAPMAKQRM</sequence>
<keyword evidence="3" id="KW-1185">Reference proteome</keyword>
<proteinExistence type="predicted"/>
<organism evidence="2 3">
    <name type="scientific">Hoylesella loescheii DSM 19665 = JCM 12249 = ATCC 15930</name>
    <dbReference type="NCBI Taxonomy" id="1122985"/>
    <lineage>
        <taxon>Bacteria</taxon>
        <taxon>Pseudomonadati</taxon>
        <taxon>Bacteroidota</taxon>
        <taxon>Bacteroidia</taxon>
        <taxon>Bacteroidales</taxon>
        <taxon>Prevotellaceae</taxon>
        <taxon>Hoylesella</taxon>
    </lineage>
</organism>
<evidence type="ECO:0000256" key="1">
    <source>
        <dbReference type="SAM" id="MobiDB-lite"/>
    </source>
</evidence>
<gene>
    <name evidence="2" type="ORF">HMPREF1991_02116</name>
</gene>
<dbReference type="Proteomes" id="UP000027442">
    <property type="component" value="Unassembled WGS sequence"/>
</dbReference>
<name>A0A069QPQ8_HOYLO</name>
<evidence type="ECO:0000313" key="3">
    <source>
        <dbReference type="Proteomes" id="UP000027442"/>
    </source>
</evidence>
<comment type="caution">
    <text evidence="2">The sequence shown here is derived from an EMBL/GenBank/DDBJ whole genome shotgun (WGS) entry which is preliminary data.</text>
</comment>
<protein>
    <submittedName>
        <fullName evidence="2">Uncharacterized protein</fullName>
    </submittedName>
</protein>
<evidence type="ECO:0000313" key="2">
    <source>
        <dbReference type="EMBL" id="KDR51836.1"/>
    </source>
</evidence>
<dbReference type="AlphaFoldDB" id="A0A069QPQ8"/>